<protein>
    <submittedName>
        <fullName evidence="2">Helitron helicase</fullName>
    </submittedName>
</protein>
<feature type="region of interest" description="Disordered" evidence="1">
    <location>
        <begin position="100"/>
        <end position="136"/>
    </location>
</feature>
<name>A0A225UH13_9STRA</name>
<proteinExistence type="predicted"/>
<evidence type="ECO:0000313" key="2">
    <source>
        <dbReference type="EMBL" id="OWY92384.1"/>
    </source>
</evidence>
<keyword evidence="2" id="KW-0067">ATP-binding</keyword>
<dbReference type="Proteomes" id="UP000198211">
    <property type="component" value="Unassembled WGS sequence"/>
</dbReference>
<gene>
    <name evidence="2" type="ORF">PHMEG_00038645</name>
</gene>
<dbReference type="GO" id="GO:0004386">
    <property type="term" value="F:helicase activity"/>
    <property type="evidence" value="ECO:0007669"/>
    <property type="project" value="UniProtKB-KW"/>
</dbReference>
<keyword evidence="3" id="KW-1185">Reference proteome</keyword>
<dbReference type="EMBL" id="NBNE01018191">
    <property type="protein sequence ID" value="OWY92384.1"/>
    <property type="molecule type" value="Genomic_DNA"/>
</dbReference>
<sequence>MMNRDFFEAVDRVVRDIIKNESEPRYTRGDDSCALLELRSVRKITSSSSYRKYAHSGSAADLAKFSNFLLQIGEGRYPVNGDIGQGDIYLPDDMYVFPDPLEVPPVLGEPRDEAADSDNDEDDETEPFPIYNLHPTVDDHNLRDLELIVHDAAPDSDNVPPRER</sequence>
<feature type="compositionally biased region" description="Acidic residues" evidence="1">
    <location>
        <begin position="115"/>
        <end position="126"/>
    </location>
</feature>
<dbReference type="AlphaFoldDB" id="A0A225UH13"/>
<keyword evidence="2" id="KW-0347">Helicase</keyword>
<comment type="caution">
    <text evidence="2">The sequence shown here is derived from an EMBL/GenBank/DDBJ whole genome shotgun (WGS) entry which is preliminary data.</text>
</comment>
<reference evidence="3" key="1">
    <citation type="submission" date="2017-03" db="EMBL/GenBank/DDBJ databases">
        <title>Phytopthora megakarya and P. palmivora, two closely related causual agents of cacao black pod achieved similar genome size and gene model numbers by different mechanisms.</title>
        <authorList>
            <person name="Ali S."/>
            <person name="Shao J."/>
            <person name="Larry D.J."/>
            <person name="Kronmiller B."/>
            <person name="Shen D."/>
            <person name="Strem M.D."/>
            <person name="Melnick R.L."/>
            <person name="Guiltinan M.J."/>
            <person name="Tyler B.M."/>
            <person name="Meinhardt L.W."/>
            <person name="Bailey B.A."/>
        </authorList>
    </citation>
    <scope>NUCLEOTIDE SEQUENCE [LARGE SCALE GENOMIC DNA]</scope>
    <source>
        <strain evidence="3">zdho120</strain>
    </source>
</reference>
<keyword evidence="2" id="KW-0378">Hydrolase</keyword>
<evidence type="ECO:0000313" key="3">
    <source>
        <dbReference type="Proteomes" id="UP000198211"/>
    </source>
</evidence>
<keyword evidence="2" id="KW-0547">Nucleotide-binding</keyword>
<evidence type="ECO:0000256" key="1">
    <source>
        <dbReference type="SAM" id="MobiDB-lite"/>
    </source>
</evidence>
<organism evidence="2 3">
    <name type="scientific">Phytophthora megakarya</name>
    <dbReference type="NCBI Taxonomy" id="4795"/>
    <lineage>
        <taxon>Eukaryota</taxon>
        <taxon>Sar</taxon>
        <taxon>Stramenopiles</taxon>
        <taxon>Oomycota</taxon>
        <taxon>Peronosporomycetes</taxon>
        <taxon>Peronosporales</taxon>
        <taxon>Peronosporaceae</taxon>
        <taxon>Phytophthora</taxon>
    </lineage>
</organism>
<accession>A0A225UH13</accession>
<dbReference type="OrthoDB" id="145083at2759"/>